<comment type="caution">
    <text evidence="1">The sequence shown here is derived from an EMBL/GenBank/DDBJ whole genome shotgun (WGS) entry which is preliminary data.</text>
</comment>
<name>A0ACC0W726_9STRA</name>
<proteinExistence type="predicted"/>
<organism evidence="1 2">
    <name type="scientific">Peronosclerospora sorghi</name>
    <dbReference type="NCBI Taxonomy" id="230839"/>
    <lineage>
        <taxon>Eukaryota</taxon>
        <taxon>Sar</taxon>
        <taxon>Stramenopiles</taxon>
        <taxon>Oomycota</taxon>
        <taxon>Peronosporomycetes</taxon>
        <taxon>Peronosporales</taxon>
        <taxon>Peronosporaceae</taxon>
        <taxon>Peronosclerospora</taxon>
    </lineage>
</organism>
<dbReference type="EMBL" id="CM047582">
    <property type="protein sequence ID" value="KAI9914635.1"/>
    <property type="molecule type" value="Genomic_DNA"/>
</dbReference>
<gene>
    <name evidence="1" type="ORF">PsorP6_007294</name>
</gene>
<evidence type="ECO:0000313" key="2">
    <source>
        <dbReference type="Proteomes" id="UP001163321"/>
    </source>
</evidence>
<accession>A0ACC0W726</accession>
<dbReference type="Proteomes" id="UP001163321">
    <property type="component" value="Chromosome 3"/>
</dbReference>
<protein>
    <submittedName>
        <fullName evidence="1">Uncharacterized protein</fullName>
    </submittedName>
</protein>
<reference evidence="1 2" key="1">
    <citation type="journal article" date="2022" name="bioRxiv">
        <title>The genome of the oomycete Peronosclerospora sorghi, a cosmopolitan pathogen of maize and sorghum, is inflated with dispersed pseudogenes.</title>
        <authorList>
            <person name="Fletcher K."/>
            <person name="Martin F."/>
            <person name="Isakeit T."/>
            <person name="Cavanaugh K."/>
            <person name="Magill C."/>
            <person name="Michelmore R."/>
        </authorList>
    </citation>
    <scope>NUCLEOTIDE SEQUENCE [LARGE SCALE GENOMIC DNA]</scope>
    <source>
        <strain evidence="1">P6</strain>
    </source>
</reference>
<keyword evidence="2" id="KW-1185">Reference proteome</keyword>
<sequence>MDVHFPSAYVAQHELETLDGVSRGKYTLGLGQLGMAVPGDREDVNALALSVVSRLLATYDVAPEQIGRLEVGTETLVDKSKSTKTVLMQLFREQSELDGATVLNACYGGTAALLNAVAWIETKAQHEDATPRDDDNDVGVAAMDFAVFHSPYHKLVQKAFARLAFLDARRGTKSAIATTPFAPWATTSLDETRMDRELDLTARRVAHDAFERQVAPSCTTSQALGNSYTAAVYINLATLVCARTTELARGARVLVFSYGSGALASMFVLHARTSETTTFSIEAMATAMDLAPRLARRRKLTPEAYHARMKLRECTYGVEDASVRLTQPIASIEPGAYYLAEIDDRGRRVYARAAEAPPTEPTEPTARMQTITEERGGAVYVAGTSVGLPGQPKVFERETSIRKLLRGVNCIHALKDAEKDAMLARTIVPVHKDDATGHVTRVPVVRHQDGIQVAAVVHPLELERDYGIPASMAHAMDEPTQLAVAAGLEALRNAGLVDATWHLPEPMCESMGIIYATSFPTTTAAVAETARFYSDATYEFDRKLLFRLLVLANAQVAQRTGARGPNTQLNAACAGTTQALGVAQDWIRAGKCARVLVIASDAASSRTLLPLIGSGFRALGAACTASTVSEAARPFDVERRGMILGGGALGVVLESPQAYHTRPTSLQPPPSVRLLASQFSNSAYHGASLAPDHIGQELLRFLDRVEHDMGITRAAIARSGVYYSHETGTNASATTSCAYAEVTALRTAFGADLLQHLVVTNTKGMTGHPMAVAFEDVAAIEGLRRGWVPPVVHFETHDPALGEPRLRLATGGDYAHTYALRFAAGFGSQLAFALYGRTTDDGGETTGEERA</sequence>
<evidence type="ECO:0000313" key="1">
    <source>
        <dbReference type="EMBL" id="KAI9914635.1"/>
    </source>
</evidence>